<organism evidence="1 2">
    <name type="scientific">Linderina macrospora</name>
    <dbReference type="NCBI Taxonomy" id="4868"/>
    <lineage>
        <taxon>Eukaryota</taxon>
        <taxon>Fungi</taxon>
        <taxon>Fungi incertae sedis</taxon>
        <taxon>Zoopagomycota</taxon>
        <taxon>Kickxellomycotina</taxon>
        <taxon>Kickxellomycetes</taxon>
        <taxon>Kickxellales</taxon>
        <taxon>Kickxellaceae</taxon>
        <taxon>Linderina</taxon>
    </lineage>
</organism>
<dbReference type="Proteomes" id="UP001150603">
    <property type="component" value="Unassembled WGS sequence"/>
</dbReference>
<proteinExistence type="predicted"/>
<name>A0ACC1JBF5_9FUNG</name>
<keyword evidence="2" id="KW-1185">Reference proteome</keyword>
<reference evidence="1" key="1">
    <citation type="submission" date="2022-07" db="EMBL/GenBank/DDBJ databases">
        <title>Phylogenomic reconstructions and comparative analyses of Kickxellomycotina fungi.</title>
        <authorList>
            <person name="Reynolds N.K."/>
            <person name="Stajich J.E."/>
            <person name="Barry K."/>
            <person name="Grigoriev I.V."/>
            <person name="Crous P."/>
            <person name="Smith M.E."/>
        </authorList>
    </citation>
    <scope>NUCLEOTIDE SEQUENCE</scope>
    <source>
        <strain evidence="1">NRRL 5244</strain>
    </source>
</reference>
<protein>
    <submittedName>
        <fullName evidence="1">Uncharacterized protein</fullName>
    </submittedName>
</protein>
<sequence>MIISTTSPIFPVNITVIHVMSSQFFSPEDVLNLESAKRSTVSAPSESIDEPAEKRQRLNYEGEPDTSKWAVQPAPDIFSNTDCTPNAITSDPEPPAPSDDAEAADEFASLQVPRHVLIQVQELCVAQHDFERRLWEHRQAIMRENDKGLQQMLAREMVHSVSDKEKEDVARQHRVALERADRRAIEKLDDLRYRQQMMLQNIGVPGFFPSSSVDVMERQQRILQHLLKLSP</sequence>
<accession>A0ACC1JBF5</accession>
<evidence type="ECO:0000313" key="2">
    <source>
        <dbReference type="Proteomes" id="UP001150603"/>
    </source>
</evidence>
<evidence type="ECO:0000313" key="1">
    <source>
        <dbReference type="EMBL" id="KAJ1944957.1"/>
    </source>
</evidence>
<comment type="caution">
    <text evidence="1">The sequence shown here is derived from an EMBL/GenBank/DDBJ whole genome shotgun (WGS) entry which is preliminary data.</text>
</comment>
<gene>
    <name evidence="1" type="ORF">FBU59_002454</name>
</gene>
<dbReference type="EMBL" id="JANBPW010001343">
    <property type="protein sequence ID" value="KAJ1944957.1"/>
    <property type="molecule type" value="Genomic_DNA"/>
</dbReference>